<protein>
    <submittedName>
        <fullName evidence="1">Uncharacterized protein</fullName>
    </submittedName>
</protein>
<dbReference type="Proteomes" id="UP000065504">
    <property type="component" value="Unassembled WGS sequence"/>
</dbReference>
<organism evidence="1 2">
    <name type="scientific">Burkholderia ubonensis</name>
    <dbReference type="NCBI Taxonomy" id="101571"/>
    <lineage>
        <taxon>Bacteria</taxon>
        <taxon>Pseudomonadati</taxon>
        <taxon>Pseudomonadota</taxon>
        <taxon>Betaproteobacteria</taxon>
        <taxon>Burkholderiales</taxon>
        <taxon>Burkholderiaceae</taxon>
        <taxon>Burkholderia</taxon>
        <taxon>Burkholderia cepacia complex</taxon>
    </lineage>
</organism>
<dbReference type="EMBL" id="LPLU01000046">
    <property type="protein sequence ID" value="KWK79981.1"/>
    <property type="molecule type" value="Genomic_DNA"/>
</dbReference>
<name>A0A108CSW1_9BURK</name>
<evidence type="ECO:0000313" key="1">
    <source>
        <dbReference type="EMBL" id="KWK79981.1"/>
    </source>
</evidence>
<accession>A0A108CSW1</accession>
<dbReference type="AlphaFoldDB" id="A0A108CSW1"/>
<comment type="caution">
    <text evidence="1">The sequence shown here is derived from an EMBL/GenBank/DDBJ whole genome shotgun (WGS) entry which is preliminary data.</text>
</comment>
<reference evidence="1 2" key="1">
    <citation type="submission" date="2015-11" db="EMBL/GenBank/DDBJ databases">
        <title>Expanding the genomic diversity of Burkholderia species for the development of highly accurate diagnostics.</title>
        <authorList>
            <person name="Sahl J."/>
            <person name="Keim P."/>
            <person name="Wagner D."/>
        </authorList>
    </citation>
    <scope>NUCLEOTIDE SEQUENCE [LARGE SCALE GENOMIC DNA]</scope>
    <source>
        <strain evidence="1 2">MSMB782WGS</strain>
    </source>
</reference>
<evidence type="ECO:0000313" key="2">
    <source>
        <dbReference type="Proteomes" id="UP000065504"/>
    </source>
</evidence>
<proteinExistence type="predicted"/>
<sequence length="191" mass="20980">MDELLGRNGHVVERQFACVERRTQVIGERLHSAQAALLVVIPAVQPGNAMRVEQQQSVRLDHVGPRADFEQVQRQFRIAEIQARVTRYSDVVALLQALGGGWWNRADVREDGNAVARWRIRCHPAPLCATQPTLKLNRAGWHEAAPRKGSNLFSEPAAIDSEHRTVAFGGDRGIRIVSGSASSANQHGGGI</sequence>
<gene>
    <name evidence="1" type="ORF">WM16_06010</name>
</gene>